<name>A0ABU1IG92_9BURK</name>
<proteinExistence type="predicted"/>
<dbReference type="RefSeq" id="WP_309831496.1">
    <property type="nucleotide sequence ID" value="NZ_JAVIZX010000001.1"/>
</dbReference>
<comment type="caution">
    <text evidence="1">The sequence shown here is derived from an EMBL/GenBank/DDBJ whole genome shotgun (WGS) entry which is preliminary data.</text>
</comment>
<accession>A0ABU1IG92</accession>
<dbReference type="EMBL" id="JAVIZX010000001">
    <property type="protein sequence ID" value="MDR6216236.1"/>
    <property type="molecule type" value="Genomic_DNA"/>
</dbReference>
<evidence type="ECO:0000313" key="2">
    <source>
        <dbReference type="Proteomes" id="UP001267710"/>
    </source>
</evidence>
<gene>
    <name evidence="1" type="ORF">QE399_003925</name>
</gene>
<protein>
    <submittedName>
        <fullName evidence="1">Uncharacterized protein</fullName>
    </submittedName>
</protein>
<reference evidence="1 2" key="1">
    <citation type="submission" date="2023-08" db="EMBL/GenBank/DDBJ databases">
        <title>Functional and genomic diversity of the sorghum phyllosphere microbiome.</title>
        <authorList>
            <person name="Shade A."/>
        </authorList>
    </citation>
    <scope>NUCLEOTIDE SEQUENCE [LARGE SCALE GENOMIC DNA]</scope>
    <source>
        <strain evidence="1 2">SORGH_AS_0335</strain>
    </source>
</reference>
<dbReference type="Proteomes" id="UP001267710">
    <property type="component" value="Unassembled WGS sequence"/>
</dbReference>
<keyword evidence="2" id="KW-1185">Reference proteome</keyword>
<sequence>MKAAPTLIESLASMPQVTTQGDLRRIVSNALLALARKEISATDVEAMSKGLDSISNSLNAEVKVAKMSIEMRERGSDFGKVTRLGELVIGMPPAA</sequence>
<evidence type="ECO:0000313" key="1">
    <source>
        <dbReference type="EMBL" id="MDR6216236.1"/>
    </source>
</evidence>
<organism evidence="1 2">
    <name type="scientific">Paracidovorax wautersii</name>
    <dbReference type="NCBI Taxonomy" id="1177982"/>
    <lineage>
        <taxon>Bacteria</taxon>
        <taxon>Pseudomonadati</taxon>
        <taxon>Pseudomonadota</taxon>
        <taxon>Betaproteobacteria</taxon>
        <taxon>Burkholderiales</taxon>
        <taxon>Comamonadaceae</taxon>
        <taxon>Paracidovorax</taxon>
    </lineage>
</organism>